<dbReference type="PANTHER" id="PTHR21396">
    <property type="entry name" value="39S RIBOSOMAL PROTEIN L43"/>
    <property type="match status" value="1"/>
</dbReference>
<sequence>MGVLGIQTTSIAQNGLTHLLPPCTLLTLSYCDVSPSSRGLTNFLRSANHFPLLATRHPATQFVTAPKPNKHPVITASYINGRSKSICVRNMRVEEVKQKVELLLGNDGRKNRRVGARKVETGIVEGVGDGGGVRGRLECAAWGCEAGLGKEITLLEVSCSIGGRPWKFERNKSRDAR</sequence>
<reference evidence="8 9" key="1">
    <citation type="submission" date="2015-06" db="EMBL/GenBank/DDBJ databases">
        <title>Draft genome of the ant-associated black yeast Phialophora attae CBS 131958.</title>
        <authorList>
            <person name="Moreno L.F."/>
            <person name="Stielow B.J."/>
            <person name="de Hoog S."/>
            <person name="Vicente V.A."/>
            <person name="Weiss V.A."/>
            <person name="de Vries M."/>
            <person name="Cruz L.M."/>
            <person name="Souza E.M."/>
        </authorList>
    </citation>
    <scope>NUCLEOTIDE SEQUENCE [LARGE SCALE GENOMIC DNA]</scope>
    <source>
        <strain evidence="8 9">CBS 131958</strain>
    </source>
</reference>
<gene>
    <name evidence="8" type="ORF">AB675_981</name>
</gene>
<evidence type="ECO:0000256" key="3">
    <source>
        <dbReference type="ARBA" id="ARBA00022980"/>
    </source>
</evidence>
<dbReference type="STRING" id="1664694.A0A0N1HLR9"/>
<evidence type="ECO:0000256" key="1">
    <source>
        <dbReference type="ARBA" id="ARBA00004173"/>
    </source>
</evidence>
<keyword evidence="9" id="KW-1185">Reference proteome</keyword>
<evidence type="ECO:0000259" key="7">
    <source>
        <dbReference type="SMART" id="SM00916"/>
    </source>
</evidence>
<comment type="similarity">
    <text evidence="2">Belongs to the mitochondrion-specific ribosomal protein mL43 family.</text>
</comment>
<keyword evidence="5" id="KW-0687">Ribonucleoprotein</keyword>
<dbReference type="InterPro" id="IPR039927">
    <property type="entry name" value="Ribosomal_mL43"/>
</dbReference>
<feature type="domain" description="Ribosomal protein/NADH dehydrogenase" evidence="7">
    <location>
        <begin position="32"/>
        <end position="107"/>
    </location>
</feature>
<dbReference type="GO" id="GO:0032543">
    <property type="term" value="P:mitochondrial translation"/>
    <property type="evidence" value="ECO:0007669"/>
    <property type="project" value="InterPro"/>
</dbReference>
<dbReference type="InterPro" id="IPR007741">
    <property type="entry name" value="Ribosomal_mL43/mS25/NADH_DH"/>
</dbReference>
<dbReference type="SMART" id="SM00916">
    <property type="entry name" value="L51_S25_CI-B8"/>
    <property type="match status" value="1"/>
</dbReference>
<protein>
    <recommendedName>
        <fullName evidence="6">Large ribosomal subunit protein mL43</fullName>
    </recommendedName>
</protein>
<name>A0A0N1HLR9_9EURO</name>
<dbReference type="EMBL" id="LFJN01000020">
    <property type="protein sequence ID" value="KPI38043.1"/>
    <property type="molecule type" value="Genomic_DNA"/>
</dbReference>
<dbReference type="Proteomes" id="UP000038010">
    <property type="component" value="Unassembled WGS sequence"/>
</dbReference>
<accession>A0A0N1HLR9</accession>
<proteinExistence type="inferred from homology"/>
<dbReference type="Pfam" id="PF05047">
    <property type="entry name" value="L51_S25_CI-B8"/>
    <property type="match status" value="1"/>
</dbReference>
<dbReference type="VEuPathDB" id="FungiDB:AB675_981"/>
<dbReference type="GO" id="GO:0005762">
    <property type="term" value="C:mitochondrial large ribosomal subunit"/>
    <property type="evidence" value="ECO:0007669"/>
    <property type="project" value="TreeGrafter"/>
</dbReference>
<comment type="subcellular location">
    <subcellularLocation>
        <location evidence="1">Mitochondrion</location>
    </subcellularLocation>
</comment>
<evidence type="ECO:0000256" key="5">
    <source>
        <dbReference type="ARBA" id="ARBA00023274"/>
    </source>
</evidence>
<dbReference type="Gene3D" id="3.40.30.10">
    <property type="entry name" value="Glutaredoxin"/>
    <property type="match status" value="1"/>
</dbReference>
<evidence type="ECO:0000313" key="9">
    <source>
        <dbReference type="Proteomes" id="UP000038010"/>
    </source>
</evidence>
<dbReference type="AlphaFoldDB" id="A0A0N1HLR9"/>
<dbReference type="GO" id="GO:0003735">
    <property type="term" value="F:structural constituent of ribosome"/>
    <property type="evidence" value="ECO:0007669"/>
    <property type="project" value="InterPro"/>
</dbReference>
<keyword evidence="3 8" id="KW-0689">Ribosomal protein</keyword>
<dbReference type="PANTHER" id="PTHR21396:SF2">
    <property type="entry name" value="LARGE RIBOSOMAL SUBUNIT PROTEIN ML43"/>
    <property type="match status" value="1"/>
</dbReference>
<evidence type="ECO:0000256" key="4">
    <source>
        <dbReference type="ARBA" id="ARBA00023128"/>
    </source>
</evidence>
<dbReference type="SUPFAM" id="SSF52833">
    <property type="entry name" value="Thioredoxin-like"/>
    <property type="match status" value="1"/>
</dbReference>
<organism evidence="8 9">
    <name type="scientific">Cyphellophora attinorum</name>
    <dbReference type="NCBI Taxonomy" id="1664694"/>
    <lineage>
        <taxon>Eukaryota</taxon>
        <taxon>Fungi</taxon>
        <taxon>Dikarya</taxon>
        <taxon>Ascomycota</taxon>
        <taxon>Pezizomycotina</taxon>
        <taxon>Eurotiomycetes</taxon>
        <taxon>Chaetothyriomycetidae</taxon>
        <taxon>Chaetothyriales</taxon>
        <taxon>Cyphellophoraceae</taxon>
        <taxon>Cyphellophora</taxon>
    </lineage>
</organism>
<keyword evidence="4" id="KW-0496">Mitochondrion</keyword>
<evidence type="ECO:0000256" key="6">
    <source>
        <dbReference type="ARBA" id="ARBA00035188"/>
    </source>
</evidence>
<dbReference type="GeneID" id="28742257"/>
<comment type="caution">
    <text evidence="8">The sequence shown here is derived from an EMBL/GenBank/DDBJ whole genome shotgun (WGS) entry which is preliminary data.</text>
</comment>
<dbReference type="RefSeq" id="XP_017998006.1">
    <property type="nucleotide sequence ID" value="XM_018150388.1"/>
</dbReference>
<dbReference type="InterPro" id="IPR036249">
    <property type="entry name" value="Thioredoxin-like_sf"/>
</dbReference>
<dbReference type="OrthoDB" id="88at2759"/>
<evidence type="ECO:0000256" key="2">
    <source>
        <dbReference type="ARBA" id="ARBA00006073"/>
    </source>
</evidence>
<evidence type="ECO:0000313" key="8">
    <source>
        <dbReference type="EMBL" id="KPI38043.1"/>
    </source>
</evidence>